<sequence length="117" mass="13387">MIAGYLEFYPASGKEAITAEKGTFIINNKSDLQMRTGEFYALQKKVLGKWSDVEPYLDFVMIAYEVPTGEYSFTVSWGKDYGKLPHGTYRIIKDCSVTLDAEYHKSEDLVFACEFRI</sequence>
<protein>
    <recommendedName>
        <fullName evidence="1">Bacterial Ig-like domain-containing protein</fullName>
    </recommendedName>
</protein>
<evidence type="ECO:0000313" key="2">
    <source>
        <dbReference type="EMBL" id="NBH61911.1"/>
    </source>
</evidence>
<dbReference type="Proteomes" id="UP000446866">
    <property type="component" value="Unassembled WGS sequence"/>
</dbReference>
<accession>A0A845QLH0</accession>
<dbReference type="Pfam" id="PF20251">
    <property type="entry name" value="Big_14"/>
    <property type="match status" value="1"/>
</dbReference>
<dbReference type="InterPro" id="IPR046878">
    <property type="entry name" value="Big_14"/>
</dbReference>
<name>A0A845QLH0_9FIRM</name>
<organism evidence="2 3">
    <name type="scientific">Anaerotruncus colihominis</name>
    <dbReference type="NCBI Taxonomy" id="169435"/>
    <lineage>
        <taxon>Bacteria</taxon>
        <taxon>Bacillati</taxon>
        <taxon>Bacillota</taxon>
        <taxon>Clostridia</taxon>
        <taxon>Eubacteriales</taxon>
        <taxon>Oscillospiraceae</taxon>
        <taxon>Anaerotruncus</taxon>
    </lineage>
</organism>
<dbReference type="EMBL" id="QXWK01000017">
    <property type="protein sequence ID" value="NBH61911.1"/>
    <property type="molecule type" value="Genomic_DNA"/>
</dbReference>
<feature type="domain" description="Bacterial Ig-like" evidence="1">
    <location>
        <begin position="20"/>
        <end position="103"/>
    </location>
</feature>
<proteinExistence type="predicted"/>
<evidence type="ECO:0000259" key="1">
    <source>
        <dbReference type="Pfam" id="PF20251"/>
    </source>
</evidence>
<comment type="caution">
    <text evidence="2">The sequence shown here is derived from an EMBL/GenBank/DDBJ whole genome shotgun (WGS) entry which is preliminary data.</text>
</comment>
<reference evidence="2 3" key="1">
    <citation type="submission" date="2018-08" db="EMBL/GenBank/DDBJ databases">
        <title>Murine metabolic-syndrome-specific gut microbial biobank.</title>
        <authorList>
            <person name="Liu C."/>
        </authorList>
    </citation>
    <scope>NUCLEOTIDE SEQUENCE [LARGE SCALE GENOMIC DNA]</scope>
    <source>
        <strain evidence="2 3">28</strain>
    </source>
</reference>
<gene>
    <name evidence="2" type="ORF">D0435_09635</name>
</gene>
<keyword evidence="3" id="KW-1185">Reference proteome</keyword>
<evidence type="ECO:0000313" key="3">
    <source>
        <dbReference type="Proteomes" id="UP000446866"/>
    </source>
</evidence>
<dbReference type="AlphaFoldDB" id="A0A845QLH0"/>